<evidence type="ECO:0000256" key="2">
    <source>
        <dbReference type="ARBA" id="ARBA00004370"/>
    </source>
</evidence>
<protein>
    <recommendedName>
        <fullName evidence="15">Cytochrome P450</fullName>
    </recommendedName>
</protein>
<keyword evidence="6 11" id="KW-0479">Metal-binding</keyword>
<evidence type="ECO:0008006" key="15">
    <source>
        <dbReference type="Google" id="ProtNLM"/>
    </source>
</evidence>
<dbReference type="CDD" id="cd11041">
    <property type="entry name" value="CYP503A1-like"/>
    <property type="match status" value="1"/>
</dbReference>
<dbReference type="InterPro" id="IPR001128">
    <property type="entry name" value="Cyt_P450"/>
</dbReference>
<dbReference type="InterPro" id="IPR002403">
    <property type="entry name" value="Cyt_P450_E_grp-IV"/>
</dbReference>
<dbReference type="InterPro" id="IPR017972">
    <property type="entry name" value="Cyt_P450_CS"/>
</dbReference>
<keyword evidence="8 11" id="KW-0408">Iron</keyword>
<gene>
    <name evidence="13" type="ORF">HPULCUR_011770</name>
</gene>
<evidence type="ECO:0000256" key="10">
    <source>
        <dbReference type="ARBA" id="ARBA00023136"/>
    </source>
</evidence>
<proteinExistence type="inferred from homology"/>
<sequence length="531" mass="59936">MDYLNKLQSNTPIQNAIQLIKQLPVSHQLTDMYKRSTKNELMFVGAATFITLYNLSAYIKAQRQKLHLPPTVPFSLPLFGHTLYLMIMPNKFLDWCNEKYGEVYNLDVNGKTVTVTNGKSSEEAMKANQDDLSLEHGIVRDLLHLDYVFDADIMDIGIRVNPAIAKIAVPNSKMPQYVPGIQRGLENAVDELLKQDVNHIPEPSLFFQNFVAYMSVPTLIGDEFELNTEVIQSFAGFTGDVIKNVALFMIVPKFLHKLVLPYVQSAKKHQDVMAKHIAPVIIQRREKMRLAAEAGEAHGMEDNFLQGLVEYTDTDENGNPVHFNEIEISHAILMVAFASVHTTSMNLSFSLYWLLARPDLMAKLLQEIEQVCPGTSPITHAELGQMKFLNNFMREVLRQGSDRLANGKKAMHDYTFANGYQVPKGRLVESSLRQLNFGNNVIRSEVDEMDPDMSMNRISTTPARDFVSFGMGKHLCPGRFFAVQEIQMSLVYLLKNFEIRTASGKRPEPVTRIAGTIATNCEEPLVFTAKK</sequence>
<evidence type="ECO:0000256" key="8">
    <source>
        <dbReference type="ARBA" id="ARBA00023004"/>
    </source>
</evidence>
<keyword evidence="5 12" id="KW-0812">Transmembrane</keyword>
<comment type="subcellular location">
    <subcellularLocation>
        <location evidence="2">Membrane</location>
    </subcellularLocation>
</comment>
<evidence type="ECO:0000256" key="1">
    <source>
        <dbReference type="ARBA" id="ARBA00001971"/>
    </source>
</evidence>
<evidence type="ECO:0000256" key="9">
    <source>
        <dbReference type="ARBA" id="ARBA00023033"/>
    </source>
</evidence>
<evidence type="ECO:0000256" key="3">
    <source>
        <dbReference type="ARBA" id="ARBA00010617"/>
    </source>
</evidence>
<feature type="transmembrane region" description="Helical" evidence="12">
    <location>
        <begin position="41"/>
        <end position="59"/>
    </location>
</feature>
<dbReference type="Gene3D" id="1.10.630.10">
    <property type="entry name" value="Cytochrome P450"/>
    <property type="match status" value="1"/>
</dbReference>
<comment type="caution">
    <text evidence="13">The sequence shown here is derived from an EMBL/GenBank/DDBJ whole genome shotgun (WGS) entry which is preliminary data.</text>
</comment>
<dbReference type="PRINTS" id="PR00465">
    <property type="entry name" value="EP450IV"/>
</dbReference>
<keyword evidence="7 12" id="KW-1133">Transmembrane helix</keyword>
<dbReference type="Pfam" id="PF00067">
    <property type="entry name" value="p450"/>
    <property type="match status" value="1"/>
</dbReference>
<dbReference type="Proteomes" id="UP001476247">
    <property type="component" value="Unassembled WGS sequence"/>
</dbReference>
<accession>A0ABP9YH24</accession>
<comment type="cofactor">
    <cofactor evidence="1">
        <name>heme</name>
        <dbReference type="ChEBI" id="CHEBI:30413"/>
    </cofactor>
</comment>
<dbReference type="SUPFAM" id="SSF48264">
    <property type="entry name" value="Cytochrome P450"/>
    <property type="match status" value="1"/>
</dbReference>
<organism evidence="13 14">
    <name type="scientific">Helicostylum pulchrum</name>
    <dbReference type="NCBI Taxonomy" id="562976"/>
    <lineage>
        <taxon>Eukaryota</taxon>
        <taxon>Fungi</taxon>
        <taxon>Fungi incertae sedis</taxon>
        <taxon>Mucoromycota</taxon>
        <taxon>Mucoromycotina</taxon>
        <taxon>Mucoromycetes</taxon>
        <taxon>Mucorales</taxon>
        <taxon>Mucorineae</taxon>
        <taxon>Mucoraceae</taxon>
        <taxon>Helicostylum</taxon>
    </lineage>
</organism>
<keyword evidence="14" id="KW-1185">Reference proteome</keyword>
<evidence type="ECO:0000256" key="11">
    <source>
        <dbReference type="RuleBase" id="RU000461"/>
    </source>
</evidence>
<dbReference type="PROSITE" id="PS00086">
    <property type="entry name" value="CYTOCHROME_P450"/>
    <property type="match status" value="1"/>
</dbReference>
<evidence type="ECO:0000256" key="5">
    <source>
        <dbReference type="ARBA" id="ARBA00022692"/>
    </source>
</evidence>
<dbReference type="InterPro" id="IPR036396">
    <property type="entry name" value="Cyt_P450_sf"/>
</dbReference>
<dbReference type="PANTHER" id="PTHR46206:SF5">
    <property type="entry name" value="P450, PUTATIVE (EUROFUNG)-RELATED"/>
    <property type="match status" value="1"/>
</dbReference>
<keyword evidence="4 11" id="KW-0349">Heme</keyword>
<evidence type="ECO:0000256" key="4">
    <source>
        <dbReference type="ARBA" id="ARBA00022617"/>
    </source>
</evidence>
<keyword evidence="10 12" id="KW-0472">Membrane</keyword>
<evidence type="ECO:0000256" key="12">
    <source>
        <dbReference type="SAM" id="Phobius"/>
    </source>
</evidence>
<evidence type="ECO:0000313" key="14">
    <source>
        <dbReference type="Proteomes" id="UP001476247"/>
    </source>
</evidence>
<evidence type="ECO:0000256" key="7">
    <source>
        <dbReference type="ARBA" id="ARBA00022989"/>
    </source>
</evidence>
<dbReference type="PANTHER" id="PTHR46206">
    <property type="entry name" value="CYTOCHROME P450"/>
    <property type="match status" value="1"/>
</dbReference>
<dbReference type="EMBL" id="BAABUJ010000059">
    <property type="protein sequence ID" value="GAA5806239.1"/>
    <property type="molecule type" value="Genomic_DNA"/>
</dbReference>
<name>A0ABP9YH24_9FUNG</name>
<evidence type="ECO:0000256" key="6">
    <source>
        <dbReference type="ARBA" id="ARBA00022723"/>
    </source>
</evidence>
<comment type="similarity">
    <text evidence="3 11">Belongs to the cytochrome P450 family.</text>
</comment>
<keyword evidence="11" id="KW-0560">Oxidoreductase</keyword>
<keyword evidence="9 11" id="KW-0503">Monooxygenase</keyword>
<evidence type="ECO:0000313" key="13">
    <source>
        <dbReference type="EMBL" id="GAA5806239.1"/>
    </source>
</evidence>
<reference evidence="13 14" key="1">
    <citation type="submission" date="2024-04" db="EMBL/GenBank/DDBJ databases">
        <title>genome sequences of Mucor flavus KT1a and Helicostylum pulchrum KT1b strains isolation_sourced from the surface of a dry-aged beef.</title>
        <authorList>
            <person name="Toyotome T."/>
            <person name="Hosono M."/>
            <person name="Torimaru M."/>
            <person name="Fukuda K."/>
            <person name="Mikami N."/>
        </authorList>
    </citation>
    <scope>NUCLEOTIDE SEQUENCE [LARGE SCALE GENOMIC DNA]</scope>
    <source>
        <strain evidence="13 14">KT1b</strain>
    </source>
</reference>